<reference evidence="2 3" key="1">
    <citation type="submission" date="2019-08" db="EMBL/GenBank/DDBJ databases">
        <title>Complete genome sequence of Rhodanobacter glycinis strain T01E-68 isolated from tomato root.</title>
        <authorList>
            <person name="Weon H.-Y."/>
            <person name="Lee S.A."/>
        </authorList>
    </citation>
    <scope>NUCLEOTIDE SEQUENCE [LARGE SCALE GENOMIC DNA]</scope>
    <source>
        <strain evidence="2 3">T01E-68</strain>
    </source>
</reference>
<evidence type="ECO:0000313" key="3">
    <source>
        <dbReference type="Proteomes" id="UP000321807"/>
    </source>
</evidence>
<gene>
    <name evidence="2" type="ORF">CS053_09400</name>
</gene>
<organism evidence="2 3">
    <name type="scientific">Rhodanobacter glycinis</name>
    <dbReference type="NCBI Taxonomy" id="582702"/>
    <lineage>
        <taxon>Bacteria</taxon>
        <taxon>Pseudomonadati</taxon>
        <taxon>Pseudomonadota</taxon>
        <taxon>Gammaproteobacteria</taxon>
        <taxon>Lysobacterales</taxon>
        <taxon>Rhodanobacteraceae</taxon>
        <taxon>Rhodanobacter</taxon>
    </lineage>
</organism>
<dbReference type="Pfam" id="PF25559">
    <property type="entry name" value="DUF7931"/>
    <property type="match status" value="1"/>
</dbReference>
<dbReference type="RefSeq" id="WP_147627246.1">
    <property type="nucleotide sequence ID" value="NZ_CP042807.1"/>
</dbReference>
<sequence length="167" mass="18847">MNTPAAPDDGFTLVDTRVTLAEVRLQLLADTRRQLLIQLPRLTPDIYASPLEQAELRRIATAGRGAEIRLLLHEPAAALRDGHRLIALAQRLPSIWQIRTPVEPVDLDCASACLLNDNGGYLFLPDAERPQGRASRRDRAAQIPLRQRFDETWERSIRARELQTLDL</sequence>
<dbReference type="KEGG" id="rgl:CS053_09400"/>
<dbReference type="EMBL" id="CP042807">
    <property type="protein sequence ID" value="QEE24693.1"/>
    <property type="molecule type" value="Genomic_DNA"/>
</dbReference>
<evidence type="ECO:0000259" key="1">
    <source>
        <dbReference type="Pfam" id="PF25559"/>
    </source>
</evidence>
<dbReference type="AlphaFoldDB" id="A0A5B9DXD6"/>
<accession>A0A5B9DXD6</accession>
<evidence type="ECO:0000313" key="2">
    <source>
        <dbReference type="EMBL" id="QEE24693.1"/>
    </source>
</evidence>
<feature type="domain" description="DUF7931" evidence="1">
    <location>
        <begin position="20"/>
        <end position="165"/>
    </location>
</feature>
<dbReference type="InterPro" id="IPR057691">
    <property type="entry name" value="DUF7931"/>
</dbReference>
<proteinExistence type="predicted"/>
<protein>
    <recommendedName>
        <fullName evidence="1">DUF7931 domain-containing protein</fullName>
    </recommendedName>
</protein>
<dbReference type="Proteomes" id="UP000321807">
    <property type="component" value="Chromosome"/>
</dbReference>
<name>A0A5B9DXD6_9GAMM</name>